<reference evidence="1" key="3">
    <citation type="submission" date="2025-09" db="UniProtKB">
        <authorList>
            <consortium name="Ensembl"/>
        </authorList>
    </citation>
    <scope>IDENTIFICATION</scope>
</reference>
<evidence type="ECO:0000313" key="2">
    <source>
        <dbReference type="Proteomes" id="UP000694400"/>
    </source>
</evidence>
<protein>
    <submittedName>
        <fullName evidence="1">Uncharacterized protein</fullName>
    </submittedName>
</protein>
<sequence length="96" mass="11086">STLHTFLILSPTGQHFHTIFSYCCHLYVLHMPRRFLICLKHTAFLPLDLCKSFCKDLPAWVRSTKPHFFTRPPPVDTLAGLCHRSRAMNMLISSCL</sequence>
<evidence type="ECO:0000313" key="1">
    <source>
        <dbReference type="Ensembl" id="ENSAPLP00020014525.1"/>
    </source>
</evidence>
<organism evidence="1 2">
    <name type="scientific">Anas platyrhynchos</name>
    <name type="common">Mallard</name>
    <name type="synonym">Anas boschas</name>
    <dbReference type="NCBI Taxonomy" id="8839"/>
    <lineage>
        <taxon>Eukaryota</taxon>
        <taxon>Metazoa</taxon>
        <taxon>Chordata</taxon>
        <taxon>Craniata</taxon>
        <taxon>Vertebrata</taxon>
        <taxon>Euteleostomi</taxon>
        <taxon>Archelosauria</taxon>
        <taxon>Archosauria</taxon>
        <taxon>Dinosauria</taxon>
        <taxon>Saurischia</taxon>
        <taxon>Theropoda</taxon>
        <taxon>Coelurosauria</taxon>
        <taxon>Aves</taxon>
        <taxon>Neognathae</taxon>
        <taxon>Galloanserae</taxon>
        <taxon>Anseriformes</taxon>
        <taxon>Anatidae</taxon>
        <taxon>Anatinae</taxon>
        <taxon>Anas</taxon>
    </lineage>
</organism>
<accession>A0A8B9T223</accession>
<dbReference type="Ensembl" id="ENSAPLT00020015646.1">
    <property type="protein sequence ID" value="ENSAPLP00020014525.1"/>
    <property type="gene ID" value="ENSAPLG00020010573.1"/>
</dbReference>
<dbReference type="AlphaFoldDB" id="A0A8B9T223"/>
<dbReference type="Proteomes" id="UP000694400">
    <property type="component" value="Chromosome 1"/>
</dbReference>
<proteinExistence type="predicted"/>
<name>A0A8B9T223_ANAPL</name>
<reference evidence="1" key="2">
    <citation type="submission" date="2025-08" db="UniProtKB">
        <authorList>
            <consortium name="Ensembl"/>
        </authorList>
    </citation>
    <scope>IDENTIFICATION</scope>
</reference>
<reference evidence="1" key="1">
    <citation type="submission" date="2019-08" db="EMBL/GenBank/DDBJ databases">
        <title>Three high-quality genomes provides insights into domestication of ducks.</title>
        <authorList>
            <person name="Hou Z.C."/>
            <person name="Zhu F."/>
            <person name="Yin Z.T."/>
            <person name="Zhang F."/>
        </authorList>
    </citation>
    <scope>NUCLEOTIDE SEQUENCE [LARGE SCALE GENOMIC DNA]</scope>
</reference>